<dbReference type="EMBL" id="FNDK01000017">
    <property type="protein sequence ID" value="SDH98811.1"/>
    <property type="molecule type" value="Genomic_DNA"/>
</dbReference>
<dbReference type="Pfam" id="PF01521">
    <property type="entry name" value="Fe-S_biosyn"/>
    <property type="match status" value="1"/>
</dbReference>
<evidence type="ECO:0000259" key="1">
    <source>
        <dbReference type="Pfam" id="PF01521"/>
    </source>
</evidence>
<protein>
    <submittedName>
        <fullName evidence="2">Fe-S cluster assembly iron-binding protein IscA</fullName>
    </submittedName>
</protein>
<dbReference type="STRING" id="568899.SAMN05192534_11746"/>
<dbReference type="SUPFAM" id="SSF89360">
    <property type="entry name" value="HesB-like domain"/>
    <property type="match status" value="1"/>
</dbReference>
<dbReference type="InterPro" id="IPR035903">
    <property type="entry name" value="HesB-like_dom_sf"/>
</dbReference>
<feature type="domain" description="Core" evidence="1">
    <location>
        <begin position="1"/>
        <end position="83"/>
    </location>
</feature>
<dbReference type="Proteomes" id="UP000199163">
    <property type="component" value="Unassembled WGS sequence"/>
</dbReference>
<dbReference type="Gene3D" id="2.60.300.12">
    <property type="entry name" value="HesB-like domain"/>
    <property type="match status" value="1"/>
</dbReference>
<organism evidence="2 3">
    <name type="scientific">Alteribacillus persepolensis</name>
    <dbReference type="NCBI Taxonomy" id="568899"/>
    <lineage>
        <taxon>Bacteria</taxon>
        <taxon>Bacillati</taxon>
        <taxon>Bacillota</taxon>
        <taxon>Bacilli</taxon>
        <taxon>Bacillales</taxon>
        <taxon>Bacillaceae</taxon>
        <taxon>Alteribacillus</taxon>
    </lineage>
</organism>
<sequence length="99" mass="11086">MAITFSETAREKLRDLTLAEGHVLRIDADMAGGCGISMSCTLKQDEPRRMDKVLECDGISIHIDSFTERYLDSDTHIDYTEEGLIIEGQDFSSSCSFDM</sequence>
<proteinExistence type="predicted"/>
<dbReference type="InterPro" id="IPR000361">
    <property type="entry name" value="ATAP_core_dom"/>
</dbReference>
<name>A0A1G8GWZ6_9BACI</name>
<keyword evidence="3" id="KW-1185">Reference proteome</keyword>
<dbReference type="RefSeq" id="WP_091274713.1">
    <property type="nucleotide sequence ID" value="NZ_FNDK01000017.1"/>
</dbReference>
<dbReference type="OrthoDB" id="2874539at2"/>
<gene>
    <name evidence="2" type="ORF">SAMN05192534_11746</name>
</gene>
<evidence type="ECO:0000313" key="3">
    <source>
        <dbReference type="Proteomes" id="UP000199163"/>
    </source>
</evidence>
<reference evidence="2 3" key="1">
    <citation type="submission" date="2016-10" db="EMBL/GenBank/DDBJ databases">
        <authorList>
            <person name="de Groot N.N."/>
        </authorList>
    </citation>
    <scope>NUCLEOTIDE SEQUENCE [LARGE SCALE GENOMIC DNA]</scope>
    <source>
        <strain evidence="2 3">DSM 21632</strain>
    </source>
</reference>
<evidence type="ECO:0000313" key="2">
    <source>
        <dbReference type="EMBL" id="SDH98811.1"/>
    </source>
</evidence>
<dbReference type="AlphaFoldDB" id="A0A1G8GWZ6"/>
<accession>A0A1G8GWZ6</accession>